<dbReference type="SMART" id="SM00116">
    <property type="entry name" value="CBS"/>
    <property type="match status" value="2"/>
</dbReference>
<dbReference type="PROSITE" id="PS50042">
    <property type="entry name" value="CNMP_BINDING_3"/>
    <property type="match status" value="1"/>
</dbReference>
<protein>
    <submittedName>
        <fullName evidence="5">CBS domain-containing protein</fullName>
    </submittedName>
</protein>
<evidence type="ECO:0000259" key="4">
    <source>
        <dbReference type="PROSITE" id="PS51371"/>
    </source>
</evidence>
<keyword evidence="6" id="KW-1185">Reference proteome</keyword>
<dbReference type="Pfam" id="PF00571">
    <property type="entry name" value="CBS"/>
    <property type="match status" value="2"/>
</dbReference>
<comment type="caution">
    <text evidence="5">The sequence shown here is derived from an EMBL/GenBank/DDBJ whole genome shotgun (WGS) entry which is preliminary data.</text>
</comment>
<proteinExistence type="predicted"/>
<dbReference type="GO" id="GO:0008773">
    <property type="term" value="F:[protein-PII] uridylyltransferase activity"/>
    <property type="evidence" value="ECO:0007669"/>
    <property type="project" value="InterPro"/>
</dbReference>
<dbReference type="CDD" id="cd05401">
    <property type="entry name" value="NT_GlnE_GlnD_like"/>
    <property type="match status" value="1"/>
</dbReference>
<dbReference type="InterPro" id="IPR014710">
    <property type="entry name" value="RmlC-like_jellyroll"/>
</dbReference>
<feature type="domain" description="CBS" evidence="4">
    <location>
        <begin position="170"/>
        <end position="230"/>
    </location>
</feature>
<dbReference type="SUPFAM" id="SSF51206">
    <property type="entry name" value="cAMP-binding domain-like"/>
    <property type="match status" value="1"/>
</dbReference>
<evidence type="ECO:0000259" key="3">
    <source>
        <dbReference type="PROSITE" id="PS50042"/>
    </source>
</evidence>
<accession>A0A2H9VLY6</accession>
<dbReference type="Pfam" id="PF03445">
    <property type="entry name" value="DUF294"/>
    <property type="match status" value="1"/>
</dbReference>
<name>A0A2H9VLY6_9SPHI</name>
<evidence type="ECO:0000313" key="6">
    <source>
        <dbReference type="Proteomes" id="UP000242687"/>
    </source>
</evidence>
<dbReference type="InterPro" id="IPR046342">
    <property type="entry name" value="CBS_dom_sf"/>
</dbReference>
<dbReference type="InterPro" id="IPR018490">
    <property type="entry name" value="cNMP-bd_dom_sf"/>
</dbReference>
<dbReference type="PANTHER" id="PTHR43080">
    <property type="entry name" value="CBS DOMAIN-CONTAINING PROTEIN CBSX3, MITOCHONDRIAL"/>
    <property type="match status" value="1"/>
</dbReference>
<dbReference type="InterPro" id="IPR005105">
    <property type="entry name" value="GlnD_Uridyltrans_N"/>
</dbReference>
<dbReference type="Gene3D" id="3.10.580.10">
    <property type="entry name" value="CBS-domain"/>
    <property type="match status" value="1"/>
</dbReference>
<dbReference type="CDD" id="cd00038">
    <property type="entry name" value="CAP_ED"/>
    <property type="match status" value="1"/>
</dbReference>
<dbReference type="InterPro" id="IPR018821">
    <property type="entry name" value="DUF294_put_nucleoTrafse_sb-bd"/>
</dbReference>
<feature type="domain" description="CBS" evidence="4">
    <location>
        <begin position="235"/>
        <end position="291"/>
    </location>
</feature>
<sequence length="635" mass="73650">MNKRLEFLKTVVPFNTLPHDVLEGVAEQLKEVYYKKDTTIYQQDVTMMKGVDIIVDGEYESFFYDSTGNKRVIERHPVGFCYGGVSVLLNRRRSLRTVVAKKGTLVYFLHRKDFRVLCKAYEEFFMHFTNEFGKRMQNEEFVHFFKQPVSFTESYIASEQLYSRRIDSVEFRAVVSCPQDTPIFKVAQSMAANKTSCLFITNNAEKIIGYVTDITLRDKVIAQQHNAADTVETVMATPIVSINADAFVYEALLMMFQTKTRYILIEKDGTYAGFISRNKLLSEQSQSPLVFIQSVKLANSTDELKRKWQDVPQFVTQLLGRGVNAEIVNQIITTVADTIAQKVIENVIAQVGEPPAKFVYMVLGSEGRKEQTFKTDQDNAIIYEDKANEHREEVRAYFLDMATRVSADLNNIGFVYCTGDFMAQNPKWTHSLSHWKRNYTYWMDESIPETVINFSTFFDCRTIYGDNTIMDELHAFLDEKLQQPLNKLFFYMAQNALQYEPPLTFFNNIRTFKKDSREVFDIKRAMSPIVDLVRVYALKNRIFEVNTGERMKALKAKGIFSESEYHELSQSYYFLMNLRLKKQTEQIMQDHTSPDNYIDIAKLSKLEQVTLKEIFKIISNFQSKIKVSFQGSLMS</sequence>
<evidence type="ECO:0000313" key="5">
    <source>
        <dbReference type="EMBL" id="PJJ79360.1"/>
    </source>
</evidence>
<dbReference type="Pfam" id="PF10335">
    <property type="entry name" value="DUF294_C"/>
    <property type="match status" value="1"/>
</dbReference>
<dbReference type="InterPro" id="IPR051257">
    <property type="entry name" value="Diverse_CBS-Domain"/>
</dbReference>
<dbReference type="RefSeq" id="WP_100341704.1">
    <property type="nucleotide sequence ID" value="NZ_PGFJ01000002.1"/>
</dbReference>
<feature type="domain" description="Cyclic nucleotide-binding" evidence="3">
    <location>
        <begin position="13"/>
        <end position="135"/>
    </location>
</feature>
<keyword evidence="1 2" id="KW-0129">CBS domain</keyword>
<dbReference type="OrthoDB" id="9810963at2"/>
<organism evidence="5 6">
    <name type="scientific">Mucilaginibacter auburnensis</name>
    <dbReference type="NCBI Taxonomy" id="1457233"/>
    <lineage>
        <taxon>Bacteria</taxon>
        <taxon>Pseudomonadati</taxon>
        <taxon>Bacteroidota</taxon>
        <taxon>Sphingobacteriia</taxon>
        <taxon>Sphingobacteriales</taxon>
        <taxon>Sphingobacteriaceae</taxon>
        <taxon>Mucilaginibacter</taxon>
    </lineage>
</organism>
<dbReference type="PANTHER" id="PTHR43080:SF2">
    <property type="entry name" value="CBS DOMAIN-CONTAINING PROTEIN"/>
    <property type="match status" value="1"/>
</dbReference>
<reference evidence="5 6" key="1">
    <citation type="submission" date="2017-11" db="EMBL/GenBank/DDBJ databases">
        <title>Genomic Encyclopedia of Archaeal and Bacterial Type Strains, Phase II (KMG-II): From Individual Species to Whole Genera.</title>
        <authorList>
            <person name="Goeker M."/>
        </authorList>
    </citation>
    <scope>NUCLEOTIDE SEQUENCE [LARGE SCALE GENOMIC DNA]</scope>
    <source>
        <strain evidence="5 6">DSM 28175</strain>
    </source>
</reference>
<dbReference type="PROSITE" id="PS51371">
    <property type="entry name" value="CBS"/>
    <property type="match status" value="2"/>
</dbReference>
<dbReference type="InterPro" id="IPR000595">
    <property type="entry name" value="cNMP-bd_dom"/>
</dbReference>
<dbReference type="Proteomes" id="UP000242687">
    <property type="component" value="Unassembled WGS sequence"/>
</dbReference>
<gene>
    <name evidence="5" type="ORF">CLV57_2492</name>
</gene>
<evidence type="ECO:0000256" key="2">
    <source>
        <dbReference type="PROSITE-ProRule" id="PRU00703"/>
    </source>
</evidence>
<dbReference type="AlphaFoldDB" id="A0A2H9VLY6"/>
<dbReference type="InterPro" id="IPR000644">
    <property type="entry name" value="CBS_dom"/>
</dbReference>
<dbReference type="Gene3D" id="2.60.120.10">
    <property type="entry name" value="Jelly Rolls"/>
    <property type="match status" value="1"/>
</dbReference>
<evidence type="ECO:0000256" key="1">
    <source>
        <dbReference type="ARBA" id="ARBA00023122"/>
    </source>
</evidence>
<dbReference type="EMBL" id="PGFJ01000002">
    <property type="protein sequence ID" value="PJJ79360.1"/>
    <property type="molecule type" value="Genomic_DNA"/>
</dbReference>
<dbReference type="SUPFAM" id="SSF54631">
    <property type="entry name" value="CBS-domain pair"/>
    <property type="match status" value="1"/>
</dbReference>
<dbReference type="Pfam" id="PF00027">
    <property type="entry name" value="cNMP_binding"/>
    <property type="match status" value="1"/>
</dbReference>